<accession>A0A0C9XVX3</accession>
<evidence type="ECO:0000313" key="7">
    <source>
        <dbReference type="Proteomes" id="UP000054477"/>
    </source>
</evidence>
<gene>
    <name evidence="6" type="ORF">K443DRAFT_679447</name>
</gene>
<evidence type="ECO:0000256" key="4">
    <source>
        <dbReference type="ARBA" id="ARBA00024855"/>
    </source>
</evidence>
<dbReference type="Gene3D" id="2.80.10.50">
    <property type="match status" value="1"/>
</dbReference>
<evidence type="ECO:0000256" key="5">
    <source>
        <dbReference type="ARBA" id="ARBA00025775"/>
    </source>
</evidence>
<comment type="subunit">
    <text evidence="1">Homodimer.</text>
</comment>
<dbReference type="InterPro" id="IPR019508">
    <property type="entry name" value="Prot_inh_I48_clitocypin"/>
</dbReference>
<name>A0A0C9XVX3_9AGAR</name>
<dbReference type="Proteomes" id="UP000054477">
    <property type="component" value="Unassembled WGS sequence"/>
</dbReference>
<organism evidence="6 7">
    <name type="scientific">Laccaria amethystina LaAM-08-1</name>
    <dbReference type="NCBI Taxonomy" id="1095629"/>
    <lineage>
        <taxon>Eukaryota</taxon>
        <taxon>Fungi</taxon>
        <taxon>Dikarya</taxon>
        <taxon>Basidiomycota</taxon>
        <taxon>Agaricomycotina</taxon>
        <taxon>Agaricomycetes</taxon>
        <taxon>Agaricomycetidae</taxon>
        <taxon>Agaricales</taxon>
        <taxon>Agaricineae</taxon>
        <taxon>Hydnangiaceae</taxon>
        <taxon>Laccaria</taxon>
    </lineage>
</organism>
<reference evidence="6 7" key="1">
    <citation type="submission" date="2014-04" db="EMBL/GenBank/DDBJ databases">
        <authorList>
            <consortium name="DOE Joint Genome Institute"/>
            <person name="Kuo A."/>
            <person name="Kohler A."/>
            <person name="Nagy L.G."/>
            <person name="Floudas D."/>
            <person name="Copeland A."/>
            <person name="Barry K.W."/>
            <person name="Cichocki N."/>
            <person name="Veneault-Fourrey C."/>
            <person name="LaButti K."/>
            <person name="Lindquist E.A."/>
            <person name="Lipzen A."/>
            <person name="Lundell T."/>
            <person name="Morin E."/>
            <person name="Murat C."/>
            <person name="Sun H."/>
            <person name="Tunlid A."/>
            <person name="Henrissat B."/>
            <person name="Grigoriev I.V."/>
            <person name="Hibbett D.S."/>
            <person name="Martin F."/>
            <person name="Nordberg H.P."/>
            <person name="Cantor M.N."/>
            <person name="Hua S.X."/>
        </authorList>
    </citation>
    <scope>NUCLEOTIDE SEQUENCE [LARGE SCALE GENOMIC DNA]</scope>
    <source>
        <strain evidence="6 7">LaAM-08-1</strain>
    </source>
</reference>
<dbReference type="GO" id="GO:0004869">
    <property type="term" value="F:cysteine-type endopeptidase inhibitor activity"/>
    <property type="evidence" value="ECO:0007669"/>
    <property type="project" value="UniProtKB-KW"/>
</dbReference>
<comment type="similarity">
    <text evidence="5">Belongs to the protease inhibitor I48 family.</text>
</comment>
<keyword evidence="2" id="KW-0646">Protease inhibitor</keyword>
<evidence type="ECO:0000313" key="6">
    <source>
        <dbReference type="EMBL" id="KIK00088.1"/>
    </source>
</evidence>
<proteinExistence type="inferred from homology"/>
<evidence type="ECO:0000256" key="3">
    <source>
        <dbReference type="ARBA" id="ARBA00022704"/>
    </source>
</evidence>
<evidence type="ECO:0000256" key="2">
    <source>
        <dbReference type="ARBA" id="ARBA00022690"/>
    </source>
</evidence>
<comment type="function">
    <text evidence="4">Binds and inhibits cysteine proteinases. Inhibits most strongly papain and cathepsin L, more weakly bromelain and cathepsin B while it is completely ineffective against cathepsin H.</text>
</comment>
<dbReference type="AlphaFoldDB" id="A0A0C9XVX3"/>
<dbReference type="OrthoDB" id="3121728at2759"/>
<sequence>MKHLEDIKELLVIEDGLYTLRASPVAGVGGMYATWNGTFKVVTVAAEVPKNFGRQTWKITAVKGKKNIYTIVLHHKHDISLRGSWSLEDNLAIPRGPIITTPADVEWEIFPANKGIHDTFFIKPVAKFNGRVTWFVGTNDKKEVVIKTSPVLLPPFPDRPYWQIIKSS</sequence>
<protein>
    <submittedName>
        <fullName evidence="6">Uncharacterized protein</fullName>
    </submittedName>
</protein>
<dbReference type="Pfam" id="PF10467">
    <property type="entry name" value="Inhibitor_I48"/>
    <property type="match status" value="1"/>
</dbReference>
<keyword evidence="3" id="KW-0789">Thiol protease inhibitor</keyword>
<keyword evidence="7" id="KW-1185">Reference proteome</keyword>
<dbReference type="HOGENOM" id="CLU_139305_1_0_1"/>
<evidence type="ECO:0000256" key="1">
    <source>
        <dbReference type="ARBA" id="ARBA00011738"/>
    </source>
</evidence>
<reference evidence="7" key="2">
    <citation type="submission" date="2015-01" db="EMBL/GenBank/DDBJ databases">
        <title>Evolutionary Origins and Diversification of the Mycorrhizal Mutualists.</title>
        <authorList>
            <consortium name="DOE Joint Genome Institute"/>
            <consortium name="Mycorrhizal Genomics Consortium"/>
            <person name="Kohler A."/>
            <person name="Kuo A."/>
            <person name="Nagy L.G."/>
            <person name="Floudas D."/>
            <person name="Copeland A."/>
            <person name="Barry K.W."/>
            <person name="Cichocki N."/>
            <person name="Veneault-Fourrey C."/>
            <person name="LaButti K."/>
            <person name="Lindquist E.A."/>
            <person name="Lipzen A."/>
            <person name="Lundell T."/>
            <person name="Morin E."/>
            <person name="Murat C."/>
            <person name="Riley R."/>
            <person name="Ohm R."/>
            <person name="Sun H."/>
            <person name="Tunlid A."/>
            <person name="Henrissat B."/>
            <person name="Grigoriev I.V."/>
            <person name="Hibbett D.S."/>
            <person name="Martin F."/>
        </authorList>
    </citation>
    <scope>NUCLEOTIDE SEQUENCE [LARGE SCALE GENOMIC DNA]</scope>
    <source>
        <strain evidence="7">LaAM-08-1</strain>
    </source>
</reference>
<dbReference type="EMBL" id="KN838633">
    <property type="protein sequence ID" value="KIK00088.1"/>
    <property type="molecule type" value="Genomic_DNA"/>
</dbReference>